<feature type="non-terminal residue" evidence="4">
    <location>
        <position position="1"/>
    </location>
</feature>
<dbReference type="InterPro" id="IPR005123">
    <property type="entry name" value="Oxoglu/Fe-dep_dioxygenase_dom"/>
</dbReference>
<evidence type="ECO:0000313" key="3">
    <source>
        <dbReference type="Proteomes" id="UP000694941"/>
    </source>
</evidence>
<accession>A0ABM1C2L9</accession>
<dbReference type="PRINTS" id="PR00682">
    <property type="entry name" value="IPNSYNTHASE"/>
</dbReference>
<dbReference type="InterPro" id="IPR027443">
    <property type="entry name" value="IPNS-like_sf"/>
</dbReference>
<dbReference type="InterPro" id="IPR050231">
    <property type="entry name" value="Iron_ascorbate_oxido_reductase"/>
</dbReference>
<comment type="similarity">
    <text evidence="1">Belongs to the iron/ascorbate-dependent oxidoreductase family.</text>
</comment>
<dbReference type="InterPro" id="IPR044861">
    <property type="entry name" value="IPNS-like_FE2OG_OXY"/>
</dbReference>
<keyword evidence="1" id="KW-0479">Metal-binding</keyword>
<proteinExistence type="inferred from homology"/>
<name>A0ABM1C2L9_LIMPO</name>
<organism evidence="3 4">
    <name type="scientific">Limulus polyphemus</name>
    <name type="common">Atlantic horseshoe crab</name>
    <dbReference type="NCBI Taxonomy" id="6850"/>
    <lineage>
        <taxon>Eukaryota</taxon>
        <taxon>Metazoa</taxon>
        <taxon>Ecdysozoa</taxon>
        <taxon>Arthropoda</taxon>
        <taxon>Chelicerata</taxon>
        <taxon>Merostomata</taxon>
        <taxon>Xiphosura</taxon>
        <taxon>Limulidae</taxon>
        <taxon>Limulus</taxon>
    </lineage>
</organism>
<evidence type="ECO:0000313" key="4">
    <source>
        <dbReference type="RefSeq" id="XP_013793110.1"/>
    </source>
</evidence>
<dbReference type="Pfam" id="PF14226">
    <property type="entry name" value="DIOX_N"/>
    <property type="match status" value="1"/>
</dbReference>
<protein>
    <submittedName>
        <fullName evidence="4">Probable iron/ascorbate oxidoreductase DDB_G0283291</fullName>
    </submittedName>
</protein>
<evidence type="ECO:0000259" key="2">
    <source>
        <dbReference type="PROSITE" id="PS51471"/>
    </source>
</evidence>
<gene>
    <name evidence="4" type="primary">LOC106477054</name>
</gene>
<dbReference type="GeneID" id="106477054"/>
<dbReference type="Pfam" id="PF03171">
    <property type="entry name" value="2OG-FeII_Oxy"/>
    <property type="match status" value="1"/>
</dbReference>
<dbReference type="PROSITE" id="PS51471">
    <property type="entry name" value="FE2OG_OXY"/>
    <property type="match status" value="1"/>
</dbReference>
<dbReference type="Gene3D" id="2.60.120.330">
    <property type="entry name" value="B-lactam Antibiotic, Isopenicillin N Synthase, Chain"/>
    <property type="match status" value="1"/>
</dbReference>
<evidence type="ECO:0000256" key="1">
    <source>
        <dbReference type="RuleBase" id="RU003682"/>
    </source>
</evidence>
<dbReference type="SUPFAM" id="SSF51197">
    <property type="entry name" value="Clavaminate synthase-like"/>
    <property type="match status" value="1"/>
</dbReference>
<reference evidence="4" key="1">
    <citation type="submission" date="2025-08" db="UniProtKB">
        <authorList>
            <consortium name="RefSeq"/>
        </authorList>
    </citation>
    <scope>IDENTIFICATION</scope>
    <source>
        <tissue evidence="4">Muscle</tissue>
    </source>
</reference>
<keyword evidence="1" id="KW-0560">Oxidoreductase</keyword>
<sequence>LKETGQPSKEAFRKVASEIHQAFSQIGFVYLINHGISKEQASSIFQKSRDFFLLPLEVKEKYKRLPNHYDGYLSPDKEILQSGVQTEMKESYSIGNSESIFPSQEDAPGFKQTCLDFLSPCVALCRRFLVVLALSLDLAEDFFLKRHKELTKYKENPSSLRILYYPPVTNVTDPTTVRCSEHSDFGTVTFLFQDSVGGLEVKTKSGEWIPATPLEGAILVNVGDLLAIWSDGLYPATPHRILVPREETKKRCSRSSLAYFVLPDDIVMVEPLDGSNRFPTVNAAEYLSSKLKTVLTYI</sequence>
<keyword evidence="1" id="KW-0408">Iron</keyword>
<keyword evidence="3" id="KW-1185">Reference proteome</keyword>
<dbReference type="RefSeq" id="XP_013793110.1">
    <property type="nucleotide sequence ID" value="XM_013937656.2"/>
</dbReference>
<dbReference type="Proteomes" id="UP000694941">
    <property type="component" value="Unplaced"/>
</dbReference>
<feature type="domain" description="Fe2OG dioxygenase" evidence="2">
    <location>
        <begin position="156"/>
        <end position="263"/>
    </location>
</feature>
<dbReference type="InterPro" id="IPR026992">
    <property type="entry name" value="DIOX_N"/>
</dbReference>
<dbReference type="PANTHER" id="PTHR47990">
    <property type="entry name" value="2-OXOGLUTARATE (2OG) AND FE(II)-DEPENDENT OXYGENASE SUPERFAMILY PROTEIN-RELATED"/>
    <property type="match status" value="1"/>
</dbReference>